<dbReference type="PROSITE" id="PS50405">
    <property type="entry name" value="GST_CTER"/>
    <property type="match status" value="1"/>
</dbReference>
<feature type="domain" description="GST N-terminal" evidence="2">
    <location>
        <begin position="1"/>
        <end position="82"/>
    </location>
</feature>
<dbReference type="PROSITE" id="PS50404">
    <property type="entry name" value="GST_NTER"/>
    <property type="match status" value="1"/>
</dbReference>
<feature type="domain" description="GST C-terminal" evidence="3">
    <location>
        <begin position="88"/>
        <end position="210"/>
    </location>
</feature>
<evidence type="ECO:0000259" key="2">
    <source>
        <dbReference type="PROSITE" id="PS50404"/>
    </source>
</evidence>
<comment type="caution">
    <text evidence="4">The sequence shown here is derived from an EMBL/GenBank/DDBJ whole genome shotgun (WGS) entry which is preliminary data.</text>
</comment>
<dbReference type="InterPro" id="IPR004045">
    <property type="entry name" value="Glutathione_S-Trfase_N"/>
</dbReference>
<protein>
    <recommendedName>
        <fullName evidence="6">Glutathione S-transferase</fullName>
    </recommendedName>
</protein>
<dbReference type="Gene3D" id="3.40.30.10">
    <property type="entry name" value="Glutaredoxin"/>
    <property type="match status" value="1"/>
</dbReference>
<dbReference type="SFLD" id="SFLDG01153">
    <property type="entry name" value="Main.4:_Theta-like"/>
    <property type="match status" value="1"/>
</dbReference>
<name>A0A8K0DD49_IGNLU</name>
<dbReference type="GO" id="GO:0006749">
    <property type="term" value="P:glutathione metabolic process"/>
    <property type="evidence" value="ECO:0007669"/>
    <property type="project" value="TreeGrafter"/>
</dbReference>
<evidence type="ECO:0000256" key="1">
    <source>
        <dbReference type="ARBA" id="ARBA00011738"/>
    </source>
</evidence>
<dbReference type="SUPFAM" id="SSF52833">
    <property type="entry name" value="Thioredoxin-like"/>
    <property type="match status" value="1"/>
</dbReference>
<dbReference type="InterPro" id="IPR040079">
    <property type="entry name" value="Glutathione_S-Trfase"/>
</dbReference>
<proteinExistence type="predicted"/>
<dbReference type="EMBL" id="VTPC01001678">
    <property type="protein sequence ID" value="KAF2901367.1"/>
    <property type="molecule type" value="Genomic_DNA"/>
</dbReference>
<dbReference type="Pfam" id="PF13417">
    <property type="entry name" value="GST_N_3"/>
    <property type="match status" value="1"/>
</dbReference>
<dbReference type="SFLD" id="SFLDS00019">
    <property type="entry name" value="Glutathione_Transferase_(cytos"/>
    <property type="match status" value="1"/>
</dbReference>
<dbReference type="InterPro" id="IPR010987">
    <property type="entry name" value="Glutathione-S-Trfase_C-like"/>
</dbReference>
<dbReference type="SUPFAM" id="SSF47616">
    <property type="entry name" value="GST C-terminal domain-like"/>
    <property type="match status" value="1"/>
</dbReference>
<evidence type="ECO:0000259" key="3">
    <source>
        <dbReference type="PROSITE" id="PS50405"/>
    </source>
</evidence>
<evidence type="ECO:0008006" key="6">
    <source>
        <dbReference type="Google" id="ProtNLM"/>
    </source>
</evidence>
<keyword evidence="5" id="KW-1185">Reference proteome</keyword>
<organism evidence="4 5">
    <name type="scientific">Ignelater luminosus</name>
    <name type="common">Cucubano</name>
    <name type="synonym">Pyrophorus luminosus</name>
    <dbReference type="NCBI Taxonomy" id="2038154"/>
    <lineage>
        <taxon>Eukaryota</taxon>
        <taxon>Metazoa</taxon>
        <taxon>Ecdysozoa</taxon>
        <taxon>Arthropoda</taxon>
        <taxon>Hexapoda</taxon>
        <taxon>Insecta</taxon>
        <taxon>Pterygota</taxon>
        <taxon>Neoptera</taxon>
        <taxon>Endopterygota</taxon>
        <taxon>Coleoptera</taxon>
        <taxon>Polyphaga</taxon>
        <taxon>Elateriformia</taxon>
        <taxon>Elateroidea</taxon>
        <taxon>Elateridae</taxon>
        <taxon>Agrypninae</taxon>
        <taxon>Pyrophorini</taxon>
        <taxon>Ignelater</taxon>
    </lineage>
</organism>
<reference evidence="4" key="1">
    <citation type="submission" date="2019-08" db="EMBL/GenBank/DDBJ databases">
        <title>The genome of the North American firefly Photinus pyralis.</title>
        <authorList>
            <consortium name="Photinus pyralis genome working group"/>
            <person name="Fallon T.R."/>
            <person name="Sander Lower S.E."/>
            <person name="Weng J.-K."/>
        </authorList>
    </citation>
    <scope>NUCLEOTIDE SEQUENCE</scope>
    <source>
        <strain evidence="4">TRF0915ILg1</strain>
        <tissue evidence="4">Whole body</tissue>
    </source>
</reference>
<accession>A0A8K0DD49</accession>
<dbReference type="AlphaFoldDB" id="A0A8K0DD49"/>
<dbReference type="InterPro" id="IPR036282">
    <property type="entry name" value="Glutathione-S-Trfase_C_sf"/>
</dbReference>
<sequence length="213" mass="24517">MPPKLYLFHGSPGVRAVMITAKALDIRLEHHELDYTKGDHLGPEFIKLNPQHTAPTLDDKGIVIWDSHAIIAYLVGKYAKNDTLYPKDLYRRALIDQRLHFDSGILYPLLRTIDLAFLKKEITEVPPRLVEEVKSAYDFLEKFLEARHWATGDSVTIADFSLVPTVTSLDYHVKLDQKAHLHVIAWIKRAQSLPCFVGDQQELKHFKSYFENL</sequence>
<dbReference type="Pfam" id="PF13410">
    <property type="entry name" value="GST_C_2"/>
    <property type="match status" value="1"/>
</dbReference>
<dbReference type="FunFam" id="1.20.1050.10:FF:000007">
    <property type="entry name" value="Glutathione S-transferase 1-1"/>
    <property type="match status" value="1"/>
</dbReference>
<dbReference type="Proteomes" id="UP000801492">
    <property type="component" value="Unassembled WGS sequence"/>
</dbReference>
<dbReference type="FunFam" id="3.40.30.10:FF:000034">
    <property type="entry name" value="glutathione S-transferase 1"/>
    <property type="match status" value="1"/>
</dbReference>
<evidence type="ECO:0000313" key="4">
    <source>
        <dbReference type="EMBL" id="KAF2901367.1"/>
    </source>
</evidence>
<dbReference type="InterPro" id="IPR036249">
    <property type="entry name" value="Thioredoxin-like_sf"/>
</dbReference>
<dbReference type="PANTHER" id="PTHR43969">
    <property type="entry name" value="GLUTATHIONE S TRANSFERASE D10, ISOFORM A-RELATED"/>
    <property type="match status" value="1"/>
</dbReference>
<evidence type="ECO:0000313" key="5">
    <source>
        <dbReference type="Proteomes" id="UP000801492"/>
    </source>
</evidence>
<gene>
    <name evidence="4" type="ORF">ILUMI_04825</name>
</gene>
<dbReference type="SFLD" id="SFLDG00358">
    <property type="entry name" value="Main_(cytGST)"/>
    <property type="match status" value="1"/>
</dbReference>
<dbReference type="CDD" id="cd03045">
    <property type="entry name" value="GST_N_Delta_Epsilon"/>
    <property type="match status" value="1"/>
</dbReference>
<dbReference type="PANTHER" id="PTHR43969:SF8">
    <property type="entry name" value="GLUTATHIONE S TRANSFERASE E13, ISOFORM A-RELATED"/>
    <property type="match status" value="1"/>
</dbReference>
<comment type="subunit">
    <text evidence="1">Homodimer.</text>
</comment>
<dbReference type="OrthoDB" id="2309723at2759"/>
<dbReference type="Gene3D" id="1.20.1050.10">
    <property type="match status" value="1"/>
</dbReference>
<dbReference type="CDD" id="cd03177">
    <property type="entry name" value="GST_C_Delta_Epsilon"/>
    <property type="match status" value="1"/>
</dbReference>
<dbReference type="GO" id="GO:0004364">
    <property type="term" value="F:glutathione transferase activity"/>
    <property type="evidence" value="ECO:0007669"/>
    <property type="project" value="TreeGrafter"/>
</dbReference>